<dbReference type="PANTHER" id="PTHR10361:SF28">
    <property type="entry name" value="P3 PROTEIN-RELATED"/>
    <property type="match status" value="1"/>
</dbReference>
<dbReference type="GO" id="GO:0015293">
    <property type="term" value="F:symporter activity"/>
    <property type="evidence" value="ECO:0007669"/>
    <property type="project" value="UniProtKB-KW"/>
</dbReference>
<evidence type="ECO:0000256" key="2">
    <source>
        <dbReference type="ARBA" id="ARBA00006528"/>
    </source>
</evidence>
<keyword evidence="4" id="KW-0769">Symport</keyword>
<dbReference type="InterPro" id="IPR004710">
    <property type="entry name" value="Bilac:Na_transpt"/>
</dbReference>
<evidence type="ECO:0000313" key="8">
    <source>
        <dbReference type="EnsemblMetazoa" id="SCAU015993-PA"/>
    </source>
</evidence>
<dbReference type="InterPro" id="IPR038770">
    <property type="entry name" value="Na+/solute_symporter_sf"/>
</dbReference>
<evidence type="ECO:0000313" key="9">
    <source>
        <dbReference type="Proteomes" id="UP000095300"/>
    </source>
</evidence>
<gene>
    <name evidence="8" type="primary">106081577</name>
</gene>
<reference evidence="8" key="1">
    <citation type="submission" date="2020-05" db="UniProtKB">
        <authorList>
            <consortium name="EnsemblMetazoa"/>
        </authorList>
    </citation>
    <scope>IDENTIFICATION</scope>
    <source>
        <strain evidence="8">USDA</strain>
    </source>
</reference>
<name>A0A1I8QCZ0_STOCA</name>
<evidence type="ECO:0000256" key="4">
    <source>
        <dbReference type="ARBA" id="ARBA00022847"/>
    </source>
</evidence>
<organism evidence="8 9">
    <name type="scientific">Stomoxys calcitrans</name>
    <name type="common">Stable fly</name>
    <name type="synonym">Conops calcitrans</name>
    <dbReference type="NCBI Taxonomy" id="35570"/>
    <lineage>
        <taxon>Eukaryota</taxon>
        <taxon>Metazoa</taxon>
        <taxon>Ecdysozoa</taxon>
        <taxon>Arthropoda</taxon>
        <taxon>Hexapoda</taxon>
        <taxon>Insecta</taxon>
        <taxon>Pterygota</taxon>
        <taxon>Neoptera</taxon>
        <taxon>Endopterygota</taxon>
        <taxon>Diptera</taxon>
        <taxon>Brachycera</taxon>
        <taxon>Muscomorpha</taxon>
        <taxon>Muscoidea</taxon>
        <taxon>Muscidae</taxon>
        <taxon>Stomoxys</taxon>
    </lineage>
</organism>
<keyword evidence="6 7" id="KW-0472">Membrane</keyword>
<dbReference type="STRING" id="35570.A0A1I8QCZ0"/>
<dbReference type="InterPro" id="IPR002657">
    <property type="entry name" value="BilAc:Na_symport/Acr3"/>
</dbReference>
<dbReference type="VEuPathDB" id="VectorBase:SCAU015993"/>
<dbReference type="OrthoDB" id="203097at2759"/>
<dbReference type="Proteomes" id="UP000095300">
    <property type="component" value="Unassembled WGS sequence"/>
</dbReference>
<feature type="transmembrane region" description="Helical" evidence="7">
    <location>
        <begin position="204"/>
        <end position="225"/>
    </location>
</feature>
<feature type="transmembrane region" description="Helical" evidence="7">
    <location>
        <begin position="295"/>
        <end position="317"/>
    </location>
</feature>
<feature type="transmembrane region" description="Helical" evidence="7">
    <location>
        <begin position="362"/>
        <end position="384"/>
    </location>
</feature>
<keyword evidence="5 7" id="KW-1133">Transmembrane helix</keyword>
<feature type="transmembrane region" description="Helical" evidence="7">
    <location>
        <begin position="270"/>
        <end position="289"/>
    </location>
</feature>
<feature type="transmembrane region" description="Helical" evidence="7">
    <location>
        <begin position="338"/>
        <end position="356"/>
    </location>
</feature>
<keyword evidence="9" id="KW-1185">Reference proteome</keyword>
<feature type="transmembrane region" description="Helical" evidence="7">
    <location>
        <begin position="167"/>
        <end position="192"/>
    </location>
</feature>
<comment type="similarity">
    <text evidence="2">Belongs to the bile acid:sodium symporter (BASS) (TC 2.A.28) family.</text>
</comment>
<protein>
    <submittedName>
        <fullName evidence="8">Uncharacterized protein</fullName>
    </submittedName>
</protein>
<dbReference type="AlphaFoldDB" id="A0A1I8QCZ0"/>
<dbReference type="GO" id="GO:0016020">
    <property type="term" value="C:membrane"/>
    <property type="evidence" value="ECO:0007669"/>
    <property type="project" value="UniProtKB-SubCell"/>
</dbReference>
<dbReference type="EnsemblMetazoa" id="SCAU015993-RA">
    <property type="protein sequence ID" value="SCAU015993-PA"/>
    <property type="gene ID" value="SCAU015993"/>
</dbReference>
<dbReference type="KEGG" id="scac:106081577"/>
<proteinExistence type="inferred from homology"/>
<evidence type="ECO:0000256" key="3">
    <source>
        <dbReference type="ARBA" id="ARBA00022692"/>
    </source>
</evidence>
<evidence type="ECO:0000256" key="6">
    <source>
        <dbReference type="ARBA" id="ARBA00023136"/>
    </source>
</evidence>
<feature type="transmembrane region" description="Helical" evidence="7">
    <location>
        <begin position="422"/>
        <end position="442"/>
    </location>
</feature>
<dbReference type="PANTHER" id="PTHR10361">
    <property type="entry name" value="SODIUM-BILE ACID COTRANSPORTER"/>
    <property type="match status" value="1"/>
</dbReference>
<keyword evidence="3 7" id="KW-0812">Transmembrane</keyword>
<keyword evidence="4" id="KW-0813">Transport</keyword>
<evidence type="ECO:0000256" key="7">
    <source>
        <dbReference type="SAM" id="Phobius"/>
    </source>
</evidence>
<comment type="subcellular location">
    <subcellularLocation>
        <location evidence="1">Membrane</location>
        <topology evidence="1">Multi-pass membrane protein</topology>
    </subcellularLocation>
</comment>
<dbReference type="Pfam" id="PF01758">
    <property type="entry name" value="SBF"/>
    <property type="match status" value="1"/>
</dbReference>
<accession>A0A1I8QCZ0</accession>
<dbReference type="Gene3D" id="1.20.1530.20">
    <property type="match status" value="1"/>
</dbReference>
<sequence>MYFLKSAATAFTTTTWMLLTFLSTYSLMVAATHVNSQLQSTATISSAFAATPHWHVQFKPTNVTAHMDTTVKIFVEITNIDATYLNDISFRFCSDNNRLAQSNDLVLGSQINPATRKWQGDITIDAKLLGYARLHVEMSNSRDNTKEISREYLTLIIIRKTRIIDHIFTGSVALFVSLLYINFGAALDLSVLKGLIIKPVSASIGFLTQFLLMPLIGYGVGYFLFPDNVEMQLGLFFTGVSPSGGASNIWAVLLGGNINLSVLMTTISNIAAFAMIPLWIFTLGHLIFARGHMTIPYANIATFAVALVVPLTIGVIIQKYSPRMTRILVKLLKPISTCLVLFIIIFATVTNLYLFQLFSWQIILAGLLLPWLGYIIAWSVATILRQNPADALTIAIETGIQNTGIAIFLLRSLPQPQADLTTVIPVSVAIMTPFPLLCLYLYKKCSEREIRYGLLIDDRSTAY</sequence>
<evidence type="ECO:0000256" key="5">
    <source>
        <dbReference type="ARBA" id="ARBA00022989"/>
    </source>
</evidence>
<evidence type="ECO:0000256" key="1">
    <source>
        <dbReference type="ARBA" id="ARBA00004141"/>
    </source>
</evidence>